<dbReference type="Gene3D" id="3.90.79.10">
    <property type="entry name" value="Nucleoside Triphosphate Pyrophosphohydrolase"/>
    <property type="match status" value="1"/>
</dbReference>
<dbReference type="PANTHER" id="PTHR11839:SF18">
    <property type="entry name" value="NUDIX HYDROLASE DOMAIN-CONTAINING PROTEIN"/>
    <property type="match status" value="1"/>
</dbReference>
<dbReference type="InterPro" id="IPR015797">
    <property type="entry name" value="NUDIX_hydrolase-like_dom_sf"/>
</dbReference>
<comment type="cofactor">
    <cofactor evidence="1">
        <name>Mg(2+)</name>
        <dbReference type="ChEBI" id="CHEBI:18420"/>
    </cofactor>
</comment>
<keyword evidence="2 4" id="KW-0378">Hydrolase</keyword>
<reference evidence="4 5" key="1">
    <citation type="submission" date="2018-02" db="EMBL/GenBank/DDBJ databases">
        <authorList>
            <person name="Rodrigo-Torres L."/>
            <person name="Arahal R. D."/>
            <person name="Lucena T."/>
        </authorList>
    </citation>
    <scope>NUCLEOTIDE SEQUENCE [LARGE SCALE GENOMIC DNA]</scope>
    <source>
        <strain evidence="4 5">CECT 9267</strain>
    </source>
</reference>
<dbReference type="EC" id="3.6.1.13" evidence="4"/>
<dbReference type="SUPFAM" id="SSF55811">
    <property type="entry name" value="Nudix"/>
    <property type="match status" value="1"/>
</dbReference>
<dbReference type="PANTHER" id="PTHR11839">
    <property type="entry name" value="UDP/ADP-SUGAR PYROPHOSPHATASE"/>
    <property type="match status" value="1"/>
</dbReference>
<dbReference type="FunFam" id="3.90.79.10:FF:000024">
    <property type="entry name" value="ADP-ribose pyrophosphatase"/>
    <property type="match status" value="1"/>
</dbReference>
<dbReference type="PROSITE" id="PS51462">
    <property type="entry name" value="NUDIX"/>
    <property type="match status" value="1"/>
</dbReference>
<dbReference type="Pfam" id="PF00293">
    <property type="entry name" value="NUDIX"/>
    <property type="match status" value="1"/>
</dbReference>
<name>A0AAE8LV07_LATSK</name>
<gene>
    <name evidence="4" type="primary">nudF_1</name>
    <name evidence="4" type="ORF">LAS9267_00161</name>
</gene>
<dbReference type="EMBL" id="OKRC01000001">
    <property type="protein sequence ID" value="SPE18611.1"/>
    <property type="molecule type" value="Genomic_DNA"/>
</dbReference>
<evidence type="ECO:0000313" key="5">
    <source>
        <dbReference type="Proteomes" id="UP000239650"/>
    </source>
</evidence>
<dbReference type="Proteomes" id="UP000239650">
    <property type="component" value="Unassembled WGS sequence"/>
</dbReference>
<accession>A0AAE8LV07</accession>
<dbReference type="AlphaFoldDB" id="A0AAE8LV07"/>
<evidence type="ECO:0000313" key="4">
    <source>
        <dbReference type="EMBL" id="SPE18611.1"/>
    </source>
</evidence>
<sequence>MSYEEKVLSEETLFKGHVIDLAVQQVALPDGQTASREIVYHHGAVGIIPITADGELLLVRQWRAPMQRETLEIPAGKIDLGETDLAKVALRELNEETGLTTAKLQQIAEFFTSPGFSNEKMTLFYTTALTPVANKRPLDDDEFLNVERLTLAQAQAAVKSGLICDAKTIMALYYWQLQSK</sequence>
<evidence type="ECO:0000256" key="2">
    <source>
        <dbReference type="ARBA" id="ARBA00022801"/>
    </source>
</evidence>
<proteinExistence type="predicted"/>
<evidence type="ECO:0000256" key="1">
    <source>
        <dbReference type="ARBA" id="ARBA00001946"/>
    </source>
</evidence>
<organism evidence="4 5">
    <name type="scientific">Latilactobacillus sakei</name>
    <name type="common">Lactobacillus sakei</name>
    <dbReference type="NCBI Taxonomy" id="1599"/>
    <lineage>
        <taxon>Bacteria</taxon>
        <taxon>Bacillati</taxon>
        <taxon>Bacillota</taxon>
        <taxon>Bacilli</taxon>
        <taxon>Lactobacillales</taxon>
        <taxon>Lactobacillaceae</taxon>
        <taxon>Latilactobacillus</taxon>
    </lineage>
</organism>
<dbReference type="RefSeq" id="WP_061827302.1">
    <property type="nucleotide sequence ID" value="NZ_CAKMCP010000001.1"/>
</dbReference>
<dbReference type="CDD" id="cd03424">
    <property type="entry name" value="NUDIX_ADPRase_Nudt5_UGPPase_Nudt14"/>
    <property type="match status" value="1"/>
</dbReference>
<dbReference type="GO" id="GO:0005829">
    <property type="term" value="C:cytosol"/>
    <property type="evidence" value="ECO:0007669"/>
    <property type="project" value="TreeGrafter"/>
</dbReference>
<feature type="domain" description="Nudix hydrolase" evidence="3">
    <location>
        <begin position="40"/>
        <end position="178"/>
    </location>
</feature>
<evidence type="ECO:0000259" key="3">
    <source>
        <dbReference type="PROSITE" id="PS51462"/>
    </source>
</evidence>
<dbReference type="GO" id="GO:0019693">
    <property type="term" value="P:ribose phosphate metabolic process"/>
    <property type="evidence" value="ECO:0007669"/>
    <property type="project" value="TreeGrafter"/>
</dbReference>
<dbReference type="GO" id="GO:0047631">
    <property type="term" value="F:ADP-ribose diphosphatase activity"/>
    <property type="evidence" value="ECO:0007669"/>
    <property type="project" value="UniProtKB-EC"/>
</dbReference>
<protein>
    <submittedName>
        <fullName evidence="4">ADP-ribose pyrophosphatase</fullName>
        <ecNumber evidence="4">3.6.1.13</ecNumber>
    </submittedName>
</protein>
<dbReference type="GO" id="GO:0006753">
    <property type="term" value="P:nucleoside phosphate metabolic process"/>
    <property type="evidence" value="ECO:0007669"/>
    <property type="project" value="TreeGrafter"/>
</dbReference>
<dbReference type="InterPro" id="IPR000086">
    <property type="entry name" value="NUDIX_hydrolase_dom"/>
</dbReference>
<comment type="caution">
    <text evidence="4">The sequence shown here is derived from an EMBL/GenBank/DDBJ whole genome shotgun (WGS) entry which is preliminary data.</text>
</comment>